<dbReference type="Proteomes" id="UP000053424">
    <property type="component" value="Unassembled WGS sequence"/>
</dbReference>
<protein>
    <recommendedName>
        <fullName evidence="3">F-box domain-containing protein</fullName>
    </recommendedName>
</protein>
<proteinExistence type="predicted"/>
<evidence type="ECO:0000313" key="1">
    <source>
        <dbReference type="EMBL" id="KIM38145.1"/>
    </source>
</evidence>
<dbReference type="AlphaFoldDB" id="A0A0C3BND1"/>
<dbReference type="SUPFAM" id="SSF52058">
    <property type="entry name" value="L domain-like"/>
    <property type="match status" value="1"/>
</dbReference>
<gene>
    <name evidence="1" type="ORF">M413DRAFT_246914</name>
</gene>
<accession>A0A0C3BND1</accession>
<organism evidence="1 2">
    <name type="scientific">Hebeloma cylindrosporum</name>
    <dbReference type="NCBI Taxonomy" id="76867"/>
    <lineage>
        <taxon>Eukaryota</taxon>
        <taxon>Fungi</taxon>
        <taxon>Dikarya</taxon>
        <taxon>Basidiomycota</taxon>
        <taxon>Agaricomycotina</taxon>
        <taxon>Agaricomycetes</taxon>
        <taxon>Agaricomycetidae</taxon>
        <taxon>Agaricales</taxon>
        <taxon>Agaricineae</taxon>
        <taxon>Hymenogastraceae</taxon>
        <taxon>Hebeloma</taxon>
    </lineage>
</organism>
<name>A0A0C3BND1_HEBCY</name>
<reference evidence="1 2" key="1">
    <citation type="submission" date="2014-04" db="EMBL/GenBank/DDBJ databases">
        <authorList>
            <consortium name="DOE Joint Genome Institute"/>
            <person name="Kuo A."/>
            <person name="Gay G."/>
            <person name="Dore J."/>
            <person name="Kohler A."/>
            <person name="Nagy L.G."/>
            <person name="Floudas D."/>
            <person name="Copeland A."/>
            <person name="Barry K.W."/>
            <person name="Cichocki N."/>
            <person name="Veneault-Fourrey C."/>
            <person name="LaButti K."/>
            <person name="Lindquist E.A."/>
            <person name="Lipzen A."/>
            <person name="Lundell T."/>
            <person name="Morin E."/>
            <person name="Murat C."/>
            <person name="Sun H."/>
            <person name="Tunlid A."/>
            <person name="Henrissat B."/>
            <person name="Grigoriev I.V."/>
            <person name="Hibbett D.S."/>
            <person name="Martin F."/>
            <person name="Nordberg H.P."/>
            <person name="Cantor M.N."/>
            <person name="Hua S.X."/>
        </authorList>
    </citation>
    <scope>NUCLEOTIDE SEQUENCE [LARGE SCALE GENOMIC DNA]</scope>
    <source>
        <strain evidence="2">h7</strain>
    </source>
</reference>
<sequence length="486" mass="55622">MILSLPPEIQGEIFARAHRDNSDDKALLLPVEVTLSHVCSEWRNNAINLPTLWTAFKFDTRRQMSPPVDKLEKYLHRSKTLLLELYFDISSTDCEEWDEYNELFFQLFKVAVAHIGRWRRFTLFRFATDPDESPVDIGTFNFMLGECLFAPNLEYLAMCLASLDLGEGVRQDDGGIRPSVLIRGAPKLSAIRIDTTSHHYSLPPLSNLTTLTIQESPDLYSFPTLRSFLTIPTLTNLSIETSSGLHSNTLHPETIPLIVMPSLRVLRITQDYSVASILSLLDAPLLETVVLYDLNLTTMHFGQDVHSITSFQNLDTIALLNCRYEGSPDVDGGFNPVDRILNALAYCATHIVISSLYDTSCYLEPYNSDFRTDLLDFDKYRWHRLRRVTLDVSSFDDLMFHVKNLEQSPRWITFRVVEPLLERWRKEQCDSLTRLGRFCKVESIQVGDLMMDEYWPAPGGMFHEDGNLHVCWGESIRARGAVEVEP</sequence>
<dbReference type="Gene3D" id="3.80.10.10">
    <property type="entry name" value="Ribonuclease Inhibitor"/>
    <property type="match status" value="1"/>
</dbReference>
<dbReference type="InterPro" id="IPR032675">
    <property type="entry name" value="LRR_dom_sf"/>
</dbReference>
<keyword evidence="2" id="KW-1185">Reference proteome</keyword>
<dbReference type="HOGENOM" id="CLU_020999_4_0_1"/>
<dbReference type="OrthoDB" id="3023006at2759"/>
<reference evidence="2" key="2">
    <citation type="submission" date="2015-01" db="EMBL/GenBank/DDBJ databases">
        <title>Evolutionary Origins and Diversification of the Mycorrhizal Mutualists.</title>
        <authorList>
            <consortium name="DOE Joint Genome Institute"/>
            <consortium name="Mycorrhizal Genomics Consortium"/>
            <person name="Kohler A."/>
            <person name="Kuo A."/>
            <person name="Nagy L.G."/>
            <person name="Floudas D."/>
            <person name="Copeland A."/>
            <person name="Barry K.W."/>
            <person name="Cichocki N."/>
            <person name="Veneault-Fourrey C."/>
            <person name="LaButti K."/>
            <person name="Lindquist E.A."/>
            <person name="Lipzen A."/>
            <person name="Lundell T."/>
            <person name="Morin E."/>
            <person name="Murat C."/>
            <person name="Riley R."/>
            <person name="Ohm R."/>
            <person name="Sun H."/>
            <person name="Tunlid A."/>
            <person name="Henrissat B."/>
            <person name="Grigoriev I.V."/>
            <person name="Hibbett D.S."/>
            <person name="Martin F."/>
        </authorList>
    </citation>
    <scope>NUCLEOTIDE SEQUENCE [LARGE SCALE GENOMIC DNA]</scope>
    <source>
        <strain evidence="2">h7</strain>
    </source>
</reference>
<evidence type="ECO:0000313" key="2">
    <source>
        <dbReference type="Proteomes" id="UP000053424"/>
    </source>
</evidence>
<dbReference type="STRING" id="686832.A0A0C3BND1"/>
<evidence type="ECO:0008006" key="3">
    <source>
        <dbReference type="Google" id="ProtNLM"/>
    </source>
</evidence>
<dbReference type="EMBL" id="KN831792">
    <property type="protein sequence ID" value="KIM38145.1"/>
    <property type="molecule type" value="Genomic_DNA"/>
</dbReference>